<feature type="signal peptide" evidence="6">
    <location>
        <begin position="1"/>
        <end position="21"/>
    </location>
</feature>
<keyword evidence="2" id="KW-1134">Transmembrane beta strand</keyword>
<comment type="subcellular location">
    <subcellularLocation>
        <location evidence="1">Cell outer membrane</location>
        <topology evidence="1">Multi-pass membrane protein</topology>
    </subcellularLocation>
</comment>
<feature type="domain" description="Outer membrane protein beta-barrel" evidence="7">
    <location>
        <begin position="20"/>
        <end position="169"/>
    </location>
</feature>
<evidence type="ECO:0000256" key="6">
    <source>
        <dbReference type="SAM" id="SignalP"/>
    </source>
</evidence>
<sequence>MKKILLSLFSSTLLFTSFTYAKSDRPLYSIGYAYIKVKDLPTANGINMRIQALPAANKKISIQLAGTLSNQSLSDNGRLRYVSIALGPAYALTSFIDLYATIGASGISYQTKENINKDNSSKSVSWGTGITFTSPQNITLTLGYEGSYFKMAGKSYPSYALISNIGYRF</sequence>
<dbReference type="RefSeq" id="WP_157955981.1">
    <property type="nucleotide sequence ID" value="NZ_CAXOKO010000004.1"/>
</dbReference>
<dbReference type="Pfam" id="PF13505">
    <property type="entry name" value="OMP_b-brl"/>
    <property type="match status" value="1"/>
</dbReference>
<dbReference type="Proteomes" id="UP000619976">
    <property type="component" value="Unassembled WGS sequence"/>
</dbReference>
<evidence type="ECO:0000313" key="9">
    <source>
        <dbReference type="Proteomes" id="UP000619976"/>
    </source>
</evidence>
<comment type="caution">
    <text evidence="8">The sequence shown here is derived from an EMBL/GenBank/DDBJ whole genome shotgun (WGS) entry which is preliminary data.</text>
</comment>
<evidence type="ECO:0000259" key="7">
    <source>
        <dbReference type="Pfam" id="PF13505"/>
    </source>
</evidence>
<dbReference type="InterPro" id="IPR000758">
    <property type="entry name" value="Enterovir_OMP"/>
</dbReference>
<dbReference type="InterPro" id="IPR051723">
    <property type="entry name" value="Bact_OM_Invasion-Related"/>
</dbReference>
<dbReference type="GeneID" id="76524587"/>
<dbReference type="EMBL" id="JAEKCB010000005">
    <property type="protein sequence ID" value="MBJ2118319.1"/>
    <property type="molecule type" value="Genomic_DNA"/>
</dbReference>
<gene>
    <name evidence="8" type="ORF">JFQ69_11700</name>
</gene>
<keyword evidence="9" id="KW-1185">Reference proteome</keyword>
<dbReference type="InterPro" id="IPR027385">
    <property type="entry name" value="Beta-barrel_OMP"/>
</dbReference>
<feature type="chain" id="PRO_5046109338" evidence="6">
    <location>
        <begin position="22"/>
        <end position="169"/>
    </location>
</feature>
<dbReference type="SUPFAM" id="SSF56925">
    <property type="entry name" value="OMPA-like"/>
    <property type="match status" value="1"/>
</dbReference>
<dbReference type="InterPro" id="IPR011250">
    <property type="entry name" value="OMP/PagP_B-barrel"/>
</dbReference>
<keyword evidence="4 6" id="KW-0732">Signal</keyword>
<evidence type="ECO:0000256" key="4">
    <source>
        <dbReference type="ARBA" id="ARBA00022729"/>
    </source>
</evidence>
<evidence type="ECO:0000313" key="8">
    <source>
        <dbReference type="EMBL" id="MBJ2118319.1"/>
    </source>
</evidence>
<name>A0ABS0W4S8_9GAMM</name>
<protein>
    <submittedName>
        <fullName evidence="8">Outer membrane beta-barrel protein</fullName>
    </submittedName>
</protein>
<proteinExistence type="predicted"/>
<evidence type="ECO:0000256" key="3">
    <source>
        <dbReference type="ARBA" id="ARBA00022692"/>
    </source>
</evidence>
<dbReference type="PANTHER" id="PTHR35892">
    <property type="entry name" value="OUTER MEMBRANE PROTEIN PAGN-RELATED"/>
    <property type="match status" value="1"/>
</dbReference>
<dbReference type="Gene3D" id="2.40.160.20">
    <property type="match status" value="1"/>
</dbReference>
<dbReference type="PRINTS" id="PR00316">
    <property type="entry name" value="ENTEROVIROMP"/>
</dbReference>
<accession>A0ABS0W4S8</accession>
<organism evidence="8 9">
    <name type="scientific">Proteus penneri</name>
    <dbReference type="NCBI Taxonomy" id="102862"/>
    <lineage>
        <taxon>Bacteria</taxon>
        <taxon>Pseudomonadati</taxon>
        <taxon>Pseudomonadota</taxon>
        <taxon>Gammaproteobacteria</taxon>
        <taxon>Enterobacterales</taxon>
        <taxon>Morganellaceae</taxon>
        <taxon>Proteus</taxon>
    </lineage>
</organism>
<reference evidence="8 9" key="1">
    <citation type="submission" date="2020-12" db="EMBL/GenBank/DDBJ databases">
        <title>Enhanced detection system for hospital associated transmission using whole genome sequencing surveillance.</title>
        <authorList>
            <person name="Harrison L.H."/>
            <person name="Van Tyne D."/>
            <person name="Marsh J.W."/>
            <person name="Griffith M.P."/>
            <person name="Snyder D.J."/>
            <person name="Cooper V.S."/>
            <person name="Mustapha M."/>
        </authorList>
    </citation>
    <scope>NUCLEOTIDE SEQUENCE [LARGE SCALE GENOMIC DNA]</scope>
    <source>
        <strain evidence="8 9">PR00195</strain>
    </source>
</reference>
<dbReference type="PANTHER" id="PTHR35892:SF2">
    <property type="entry name" value="OUTER MEMBRANE PROTEIN PAGN"/>
    <property type="match status" value="1"/>
</dbReference>
<keyword evidence="5" id="KW-0472">Membrane</keyword>
<evidence type="ECO:0000256" key="2">
    <source>
        <dbReference type="ARBA" id="ARBA00022452"/>
    </source>
</evidence>
<evidence type="ECO:0000256" key="1">
    <source>
        <dbReference type="ARBA" id="ARBA00004571"/>
    </source>
</evidence>
<evidence type="ECO:0000256" key="5">
    <source>
        <dbReference type="ARBA" id="ARBA00023136"/>
    </source>
</evidence>
<keyword evidence="3" id="KW-0812">Transmembrane</keyword>